<evidence type="ECO:0000313" key="8">
    <source>
        <dbReference type="Proteomes" id="UP000504607"/>
    </source>
</evidence>
<dbReference type="SUPFAM" id="SSF118290">
    <property type="entry name" value="WRKY DNA-binding domain"/>
    <property type="match status" value="1"/>
</dbReference>
<accession>A0A6I9S471</accession>
<evidence type="ECO:0000256" key="1">
    <source>
        <dbReference type="ARBA" id="ARBA00004123"/>
    </source>
</evidence>
<reference evidence="9" key="1">
    <citation type="submission" date="2025-08" db="UniProtKB">
        <authorList>
            <consortium name="RefSeq"/>
        </authorList>
    </citation>
    <scope>IDENTIFICATION</scope>
</reference>
<dbReference type="OrthoDB" id="693960at2759"/>
<comment type="subcellular location">
    <subcellularLocation>
        <location evidence="1">Nucleus</location>
    </subcellularLocation>
</comment>
<dbReference type="Pfam" id="PF03106">
    <property type="entry name" value="WRKY"/>
    <property type="match status" value="1"/>
</dbReference>
<dbReference type="PANTHER" id="PTHR31221:SF377">
    <property type="entry name" value="WRKY TRANSCRIPTION FACTOR 51-RELATED"/>
    <property type="match status" value="1"/>
</dbReference>
<organism evidence="8 9">
    <name type="scientific">Elaeis guineensis var. tenera</name>
    <name type="common">Oil palm</name>
    <dbReference type="NCBI Taxonomy" id="51953"/>
    <lineage>
        <taxon>Eukaryota</taxon>
        <taxon>Viridiplantae</taxon>
        <taxon>Streptophyta</taxon>
        <taxon>Embryophyta</taxon>
        <taxon>Tracheophyta</taxon>
        <taxon>Spermatophyta</taxon>
        <taxon>Magnoliopsida</taxon>
        <taxon>Liliopsida</taxon>
        <taxon>Arecaceae</taxon>
        <taxon>Arecoideae</taxon>
        <taxon>Cocoseae</taxon>
        <taxon>Elaeidinae</taxon>
        <taxon>Elaeis</taxon>
    </lineage>
</organism>
<dbReference type="GO" id="GO:0003700">
    <property type="term" value="F:DNA-binding transcription factor activity"/>
    <property type="evidence" value="ECO:0007669"/>
    <property type="project" value="InterPro"/>
</dbReference>
<evidence type="ECO:0000259" key="7">
    <source>
        <dbReference type="PROSITE" id="PS50811"/>
    </source>
</evidence>
<dbReference type="GeneID" id="105056374"/>
<dbReference type="AlphaFoldDB" id="A0A6I9S471"/>
<proteinExistence type="predicted"/>
<dbReference type="GO" id="GO:0005634">
    <property type="term" value="C:nucleus"/>
    <property type="evidence" value="ECO:0007669"/>
    <property type="project" value="UniProtKB-SubCell"/>
</dbReference>
<protein>
    <submittedName>
        <fullName evidence="9">Probable WRKY transcription factor 45</fullName>
    </submittedName>
</protein>
<feature type="region of interest" description="Disordered" evidence="6">
    <location>
        <begin position="38"/>
        <end position="80"/>
    </location>
</feature>
<evidence type="ECO:0000256" key="2">
    <source>
        <dbReference type="ARBA" id="ARBA00023015"/>
    </source>
</evidence>
<feature type="compositionally biased region" description="Polar residues" evidence="6">
    <location>
        <begin position="54"/>
        <end position="63"/>
    </location>
</feature>
<evidence type="ECO:0000256" key="3">
    <source>
        <dbReference type="ARBA" id="ARBA00023125"/>
    </source>
</evidence>
<evidence type="ECO:0000256" key="6">
    <source>
        <dbReference type="SAM" id="MobiDB-lite"/>
    </source>
</evidence>
<dbReference type="Proteomes" id="UP000504607">
    <property type="component" value="Chromosome 1"/>
</dbReference>
<dbReference type="InterPro" id="IPR003657">
    <property type="entry name" value="WRKY_dom"/>
</dbReference>
<keyword evidence="3" id="KW-0238">DNA-binding</keyword>
<evidence type="ECO:0000313" key="9">
    <source>
        <dbReference type="RefSeq" id="XP_010936886.1"/>
    </source>
</evidence>
<name>A0A6I9S471_ELAGV</name>
<dbReference type="Gene3D" id="2.20.25.80">
    <property type="entry name" value="WRKY domain"/>
    <property type="match status" value="1"/>
</dbReference>
<dbReference type="KEGG" id="egu:105056374"/>
<feature type="domain" description="WRKY" evidence="7">
    <location>
        <begin position="91"/>
        <end position="156"/>
    </location>
</feature>
<keyword evidence="2" id="KW-0805">Transcription regulation</keyword>
<dbReference type="InParanoid" id="A0A6I9S471"/>
<dbReference type="PROSITE" id="PS50811">
    <property type="entry name" value="WRKY"/>
    <property type="match status" value="1"/>
</dbReference>
<dbReference type="PANTHER" id="PTHR31221">
    <property type="entry name" value="WRKY TRANSCRIPTION FACTOR PROTEIN 1-RELATED"/>
    <property type="match status" value="1"/>
</dbReference>
<gene>
    <name evidence="9" type="primary">LOC105056374</name>
</gene>
<keyword evidence="5" id="KW-0539">Nucleus</keyword>
<dbReference type="InterPro" id="IPR044810">
    <property type="entry name" value="WRKY_plant"/>
</dbReference>
<keyword evidence="4" id="KW-0804">Transcription</keyword>
<evidence type="ECO:0000256" key="5">
    <source>
        <dbReference type="ARBA" id="ARBA00023242"/>
    </source>
</evidence>
<dbReference type="GO" id="GO:0043565">
    <property type="term" value="F:sequence-specific DNA binding"/>
    <property type="evidence" value="ECO:0007669"/>
    <property type="project" value="InterPro"/>
</dbReference>
<sequence>MSSYSLLSSNSWDNDWPDDMLFEITDYLALNEELGDVNLAPPPSCQQSPSPLQANGSGDNKTNTSDRDENKNVVDTTSKGRTARIAFKTKSELDILDDGYKWRKYGKKTVKNSPNPRNYYRCSSEGCKVKKRVEREREDSSYVITTYEGVHNHHAPSPASSRFQAPDTPQFHIFSL</sequence>
<keyword evidence="8" id="KW-1185">Reference proteome</keyword>
<dbReference type="SMART" id="SM00774">
    <property type="entry name" value="WRKY"/>
    <property type="match status" value="1"/>
</dbReference>
<dbReference type="InterPro" id="IPR036576">
    <property type="entry name" value="WRKY_dom_sf"/>
</dbReference>
<dbReference type="RefSeq" id="XP_010936886.1">
    <property type="nucleotide sequence ID" value="XM_010938584.3"/>
</dbReference>
<dbReference type="FunFam" id="2.20.25.80:FF:000003">
    <property type="entry name" value="WRKY transcription factor 57"/>
    <property type="match status" value="1"/>
</dbReference>
<evidence type="ECO:0000256" key="4">
    <source>
        <dbReference type="ARBA" id="ARBA00023163"/>
    </source>
</evidence>